<dbReference type="GO" id="GO:0046872">
    <property type="term" value="F:metal ion binding"/>
    <property type="evidence" value="ECO:0007669"/>
    <property type="project" value="UniProtKB-KW"/>
</dbReference>
<reference evidence="7 8" key="1">
    <citation type="submission" date="2018-05" db="EMBL/GenBank/DDBJ databases">
        <title>Genomic Encyclopedia of Archaeal and Bacterial Type Strains, Phase II (KMG-II): from individual species to whole genera.</title>
        <authorList>
            <person name="Goeker M."/>
        </authorList>
    </citation>
    <scope>NUCLEOTIDE SEQUENCE [LARGE SCALE GENOMIC DNA]</scope>
    <source>
        <strain evidence="7 8">DSM 23514</strain>
    </source>
</reference>
<dbReference type="EMBL" id="QGGQ01000005">
    <property type="protein sequence ID" value="PWK23147.1"/>
    <property type="molecule type" value="Genomic_DNA"/>
</dbReference>
<keyword evidence="3" id="KW-0479">Metal-binding</keyword>
<dbReference type="AlphaFoldDB" id="A0A316DXN2"/>
<comment type="subcellular location">
    <subcellularLocation>
        <location evidence="1">Cytoplasm</location>
    </subcellularLocation>
</comment>
<dbReference type="RefSeq" id="WP_109651013.1">
    <property type="nucleotide sequence ID" value="NZ_JACWLN010000001.1"/>
</dbReference>
<dbReference type="EMBL" id="JACWLN010000001">
    <property type="protein sequence ID" value="MBD1259711.1"/>
    <property type="molecule type" value="Genomic_DNA"/>
</dbReference>
<evidence type="ECO:0000256" key="3">
    <source>
        <dbReference type="ARBA" id="ARBA00022723"/>
    </source>
</evidence>
<proteinExistence type="predicted"/>
<evidence type="ECO:0000313" key="8">
    <source>
        <dbReference type="Proteomes" id="UP000245667"/>
    </source>
</evidence>
<gene>
    <name evidence="6" type="primary">ric</name>
    <name evidence="6" type="ORF">HZY62_03865</name>
    <name evidence="7" type="ORF">LX92_02476</name>
</gene>
<keyword evidence="2" id="KW-0963">Cytoplasm</keyword>
<dbReference type="Proteomes" id="UP000651837">
    <property type="component" value="Unassembled WGS sequence"/>
</dbReference>
<evidence type="ECO:0000256" key="2">
    <source>
        <dbReference type="ARBA" id="ARBA00022490"/>
    </source>
</evidence>
<comment type="caution">
    <text evidence="7">The sequence shown here is derived from an EMBL/GenBank/DDBJ whole genome shotgun (WGS) entry which is preliminary data.</text>
</comment>
<dbReference type="Pfam" id="PF04405">
    <property type="entry name" value="ScdA_N"/>
    <property type="match status" value="1"/>
</dbReference>
<dbReference type="InterPro" id="IPR038062">
    <property type="entry name" value="ScdA-like_N_sf"/>
</dbReference>
<dbReference type="InterPro" id="IPR019903">
    <property type="entry name" value="RIC_family"/>
</dbReference>
<dbReference type="GO" id="GO:0005737">
    <property type="term" value="C:cytoplasm"/>
    <property type="evidence" value="ECO:0007669"/>
    <property type="project" value="UniProtKB-SubCell"/>
</dbReference>
<dbReference type="OrthoDB" id="9797132at2"/>
<dbReference type="PANTHER" id="PTHR36438:SF1">
    <property type="entry name" value="IRON-SULFUR CLUSTER REPAIR PROTEIN YTFE"/>
    <property type="match status" value="1"/>
</dbReference>
<dbReference type="PANTHER" id="PTHR36438">
    <property type="entry name" value="IRON-SULFUR CLUSTER REPAIR PROTEIN YTFE"/>
    <property type="match status" value="1"/>
</dbReference>
<organism evidence="7 8">
    <name type="scientific">Maribacter polysiphoniae</name>
    <dbReference type="NCBI Taxonomy" id="429344"/>
    <lineage>
        <taxon>Bacteria</taxon>
        <taxon>Pseudomonadati</taxon>
        <taxon>Bacteroidota</taxon>
        <taxon>Flavobacteriia</taxon>
        <taxon>Flavobacteriales</taxon>
        <taxon>Flavobacteriaceae</taxon>
        <taxon>Maribacter</taxon>
    </lineage>
</organism>
<evidence type="ECO:0000256" key="1">
    <source>
        <dbReference type="ARBA" id="ARBA00004496"/>
    </source>
</evidence>
<dbReference type="Pfam" id="PF01814">
    <property type="entry name" value="Hemerythrin"/>
    <property type="match status" value="1"/>
</dbReference>
<evidence type="ECO:0000259" key="5">
    <source>
        <dbReference type="Pfam" id="PF01814"/>
    </source>
</evidence>
<evidence type="ECO:0000313" key="7">
    <source>
        <dbReference type="EMBL" id="PWK23147.1"/>
    </source>
</evidence>
<evidence type="ECO:0000256" key="4">
    <source>
        <dbReference type="ARBA" id="ARBA00023004"/>
    </source>
</evidence>
<dbReference type="NCBIfam" id="TIGR03652">
    <property type="entry name" value="FeS_repair_RIC"/>
    <property type="match status" value="1"/>
</dbReference>
<evidence type="ECO:0000313" key="9">
    <source>
        <dbReference type="Proteomes" id="UP000651837"/>
    </source>
</evidence>
<keyword evidence="9" id="KW-1185">Reference proteome</keyword>
<dbReference type="Gene3D" id="1.20.120.520">
    <property type="entry name" value="nmb1532 protein domain like"/>
    <property type="match status" value="1"/>
</dbReference>
<protein>
    <submittedName>
        <fullName evidence="6">Iron-sulfur cluster repair di-iron protein</fullName>
    </submittedName>
    <submittedName>
        <fullName evidence="7">Regulator of cell morphogenesis and NO signaling</fullName>
    </submittedName>
</protein>
<dbReference type="InterPro" id="IPR012312">
    <property type="entry name" value="Hemerythrin-like"/>
</dbReference>
<dbReference type="Gene3D" id="1.10.3910.10">
    <property type="entry name" value="SP0561-like"/>
    <property type="match status" value="1"/>
</dbReference>
<keyword evidence="4" id="KW-0408">Iron</keyword>
<feature type="domain" description="Hemerythrin-like" evidence="5">
    <location>
        <begin position="84"/>
        <end position="232"/>
    </location>
</feature>
<accession>A0A316DXN2</accession>
<reference evidence="6 9" key="2">
    <citation type="submission" date="2020-07" db="EMBL/GenBank/DDBJ databases">
        <title>The draft genome sequence of Maribacter polysiphoniae KCTC 22021.</title>
        <authorList>
            <person name="Mu L."/>
        </authorList>
    </citation>
    <scope>NUCLEOTIDE SEQUENCE [LARGE SCALE GENOMIC DNA]</scope>
    <source>
        <strain evidence="6 9">KCTC 22021</strain>
    </source>
</reference>
<dbReference type="Proteomes" id="UP000245667">
    <property type="component" value="Unassembled WGS sequence"/>
</dbReference>
<evidence type="ECO:0000313" key="6">
    <source>
        <dbReference type="EMBL" id="MBD1259711.1"/>
    </source>
</evidence>
<name>A0A316DXN2_9FLAO</name>
<sequence length="243" mass="28323">MENTLKTNIGEIVAEDYRTAQVFKAHNIDFCCRGNRSIQEVAEKNKLDADQLLREIEEVLNQTHTDTIDFKSWPLDLLADYIEKKHHRYVEKQIPVLKQFLAKLCQVHGERHPELFEITDHFTKSADELTKHMKKEELVVFPAIRKMVKATQNASVLDNFHFGTIQNPIQVMMQEHDNEGERFRQIDALSNNYTPPADGCTTYKVAFSLLKDFENDLHNHIHLENNILFPKAEELEKQLGDPR</sequence>